<protein>
    <submittedName>
        <fullName evidence="1">Uncharacterized protein</fullName>
    </submittedName>
</protein>
<name>A0ACC5RBM3_9HYPH</name>
<keyword evidence="2" id="KW-1185">Reference proteome</keyword>
<dbReference type="EMBL" id="JAENHL010000008">
    <property type="protein sequence ID" value="MBK1870106.1"/>
    <property type="molecule type" value="Genomic_DNA"/>
</dbReference>
<evidence type="ECO:0000313" key="1">
    <source>
        <dbReference type="EMBL" id="MBK1870106.1"/>
    </source>
</evidence>
<evidence type="ECO:0000313" key="2">
    <source>
        <dbReference type="Proteomes" id="UP000616151"/>
    </source>
</evidence>
<sequence length="83" mass="10264">MAAPPVTKPAQQGASSDILLINHKKGHYKKHRNYGKNRHWRYEKRYGKRFRHRRHGYDYYYGGWYYPRPYWRDEPGIQLRLNL</sequence>
<accession>A0ACC5RBM3</accession>
<gene>
    <name evidence="1" type="ORF">JHL16_27330</name>
</gene>
<organism evidence="1 2">
    <name type="scientific">Taklimakanibacter albus</name>
    <dbReference type="NCBI Taxonomy" id="2800327"/>
    <lineage>
        <taxon>Bacteria</taxon>
        <taxon>Pseudomonadati</taxon>
        <taxon>Pseudomonadota</taxon>
        <taxon>Alphaproteobacteria</taxon>
        <taxon>Hyphomicrobiales</taxon>
        <taxon>Aestuariivirgaceae</taxon>
        <taxon>Taklimakanibacter</taxon>
    </lineage>
</organism>
<reference evidence="1" key="1">
    <citation type="submission" date="2021-01" db="EMBL/GenBank/DDBJ databases">
        <authorList>
            <person name="Sun Q."/>
        </authorList>
    </citation>
    <scope>NUCLEOTIDE SEQUENCE</scope>
    <source>
        <strain evidence="1">YIM B02566</strain>
    </source>
</reference>
<proteinExistence type="predicted"/>
<comment type="caution">
    <text evidence="1">The sequence shown here is derived from an EMBL/GenBank/DDBJ whole genome shotgun (WGS) entry which is preliminary data.</text>
</comment>
<dbReference type="Proteomes" id="UP000616151">
    <property type="component" value="Unassembled WGS sequence"/>
</dbReference>